<keyword evidence="3" id="KW-1185">Reference proteome</keyword>
<organism evidence="2 3">
    <name type="scientific">Treponema phagedenis</name>
    <dbReference type="NCBI Taxonomy" id="162"/>
    <lineage>
        <taxon>Bacteria</taxon>
        <taxon>Pseudomonadati</taxon>
        <taxon>Spirochaetota</taxon>
        <taxon>Spirochaetia</taxon>
        <taxon>Spirochaetales</taxon>
        <taxon>Treponemataceae</taxon>
        <taxon>Treponema</taxon>
    </lineage>
</organism>
<evidence type="ECO:0000313" key="2">
    <source>
        <dbReference type="EMBL" id="CEM62598.1"/>
    </source>
</evidence>
<evidence type="ECO:0000313" key="3">
    <source>
        <dbReference type="Proteomes" id="UP000042527"/>
    </source>
</evidence>
<name>A0A0B7GVS7_TREPH</name>
<sequence length="46" mass="5273">MVPRRNDVLKAQPLSSAFKTRGLVFDKDGKTQNGHGRPWFHAETMF</sequence>
<protein>
    <submittedName>
        <fullName evidence="2">Uncharacterized protein</fullName>
    </submittedName>
</protein>
<dbReference type="AlphaFoldDB" id="A0A0B7GVS7"/>
<reference evidence="3" key="1">
    <citation type="submission" date="2015-01" db="EMBL/GenBank/DDBJ databases">
        <authorList>
            <person name="Manzoor Shahid"/>
            <person name="Zubair Saima"/>
        </authorList>
    </citation>
    <scope>NUCLEOTIDE SEQUENCE [LARGE SCALE GENOMIC DNA]</scope>
    <source>
        <strain evidence="3">V1</strain>
    </source>
</reference>
<feature type="region of interest" description="Disordered" evidence="1">
    <location>
        <begin position="27"/>
        <end position="46"/>
    </location>
</feature>
<gene>
    <name evidence="2" type="ORF">TPHV1_40101</name>
</gene>
<evidence type="ECO:0000256" key="1">
    <source>
        <dbReference type="SAM" id="MobiDB-lite"/>
    </source>
</evidence>
<dbReference type="EMBL" id="CDNC01000034">
    <property type="protein sequence ID" value="CEM62598.1"/>
    <property type="molecule type" value="Genomic_DNA"/>
</dbReference>
<proteinExistence type="predicted"/>
<dbReference type="Proteomes" id="UP000042527">
    <property type="component" value="Unassembled WGS sequence"/>
</dbReference>
<accession>A0A0B7GVS7</accession>